<feature type="signal peptide" evidence="1">
    <location>
        <begin position="1"/>
        <end position="17"/>
    </location>
</feature>
<evidence type="ECO:0000256" key="1">
    <source>
        <dbReference type="SAM" id="SignalP"/>
    </source>
</evidence>
<evidence type="ECO:0000313" key="2">
    <source>
        <dbReference type="EMBL" id="JAB75446.1"/>
    </source>
</evidence>
<proteinExistence type="evidence at transcript level"/>
<protein>
    <submittedName>
        <fullName evidence="2">Putative salivary secreted peptide</fullName>
    </submittedName>
</protein>
<accession>V5IF56</accession>
<feature type="chain" id="PRO_5004736781" evidence="1">
    <location>
        <begin position="18"/>
        <end position="170"/>
    </location>
</feature>
<reference evidence="2" key="1">
    <citation type="journal article" date="2015" name="Sci. Rep.">
        <title>Tissue- and time-dependent transcription in Ixodes ricinus salivary glands and midguts when blood feeding on the vertebrate host.</title>
        <authorList>
            <person name="Kotsyfakis M."/>
            <person name="Schwarz A."/>
            <person name="Erhart J."/>
            <person name="Ribeiro J.M."/>
        </authorList>
    </citation>
    <scope>NUCLEOTIDE SEQUENCE</scope>
    <source>
        <tissue evidence="2">Salivary gland and midgut</tissue>
    </source>
</reference>
<dbReference type="AlphaFoldDB" id="V5IF56"/>
<organism evidence="2">
    <name type="scientific">Ixodes ricinus</name>
    <name type="common">Common tick</name>
    <name type="synonym">Acarus ricinus</name>
    <dbReference type="NCBI Taxonomy" id="34613"/>
    <lineage>
        <taxon>Eukaryota</taxon>
        <taxon>Metazoa</taxon>
        <taxon>Ecdysozoa</taxon>
        <taxon>Arthropoda</taxon>
        <taxon>Chelicerata</taxon>
        <taxon>Arachnida</taxon>
        <taxon>Acari</taxon>
        <taxon>Parasitiformes</taxon>
        <taxon>Ixodida</taxon>
        <taxon>Ixodoidea</taxon>
        <taxon>Ixodidae</taxon>
        <taxon>Ixodinae</taxon>
        <taxon>Ixodes</taxon>
    </lineage>
</organism>
<dbReference type="EMBL" id="GANP01009022">
    <property type="protein sequence ID" value="JAB75446.1"/>
    <property type="molecule type" value="mRNA"/>
</dbReference>
<sequence>MPPIVPLVLWTSTLLAASNLLGVTTNSTTQGTSTNHKVYNACTIISNGTYQSNPEADTTTAEWHLFNDCYFYHMNLDTSVSGTALKENRCCRVCCRVTVSSGRYARYYLMDHKAPFGFPCGPNKICDEKQLCLPNPNGTIKINKTIERDPHNFVGHIEWVSGPSNDYTHE</sequence>
<name>V5IF56_IXORI</name>
<keyword evidence="1" id="KW-0732">Signal</keyword>